<keyword evidence="6 8" id="KW-0072">Autophagy</keyword>
<evidence type="ECO:0000313" key="10">
    <source>
        <dbReference type="EMBL" id="OIW26655.1"/>
    </source>
</evidence>
<dbReference type="GO" id="GO:0006914">
    <property type="term" value="P:autophagy"/>
    <property type="evidence" value="ECO:0007669"/>
    <property type="project" value="UniProtKB-KW"/>
</dbReference>
<comment type="similarity">
    <text evidence="2 8">Belongs to the ATG22 family.</text>
</comment>
<feature type="transmembrane region" description="Helical" evidence="8">
    <location>
        <begin position="259"/>
        <end position="282"/>
    </location>
</feature>
<evidence type="ECO:0000256" key="4">
    <source>
        <dbReference type="ARBA" id="ARBA00022692"/>
    </source>
</evidence>
<keyword evidence="8" id="KW-0926">Vacuole</keyword>
<dbReference type="InterPro" id="IPR036259">
    <property type="entry name" value="MFS_trans_sf"/>
</dbReference>
<feature type="region of interest" description="Disordered" evidence="9">
    <location>
        <begin position="1"/>
        <end position="23"/>
    </location>
</feature>
<dbReference type="Gene3D" id="1.20.1250.20">
    <property type="entry name" value="MFS general substrate transporter like domains"/>
    <property type="match status" value="1"/>
</dbReference>
<name>A0A1J7IG41_9PEZI</name>
<dbReference type="EMBL" id="KV875100">
    <property type="protein sequence ID" value="OIW26655.1"/>
    <property type="molecule type" value="Genomic_DNA"/>
</dbReference>
<feature type="transmembrane region" description="Helical" evidence="8">
    <location>
        <begin position="165"/>
        <end position="188"/>
    </location>
</feature>
<evidence type="ECO:0000256" key="2">
    <source>
        <dbReference type="ARBA" id="ARBA00006978"/>
    </source>
</evidence>
<keyword evidence="5 8" id="KW-1133">Transmembrane helix</keyword>
<evidence type="ECO:0000256" key="8">
    <source>
        <dbReference type="RuleBase" id="RU363073"/>
    </source>
</evidence>
<evidence type="ECO:0000256" key="3">
    <source>
        <dbReference type="ARBA" id="ARBA00022448"/>
    </source>
</evidence>
<sequence length="531" mass="58891">MSDVHPGPVPHPEAQEPHTIDDDKKAITDVQPDLVADEALLHPPAAATTRTEIWSYYAYYVGANGLSLFNFGPTAFQNLLSQAAPADTGLLLFAGRERDVNSIVLLANGISFACQAVLFLCIGAYADFGTGRRWVLVFWSAVAFAIGFAWLGVHDPAKWKAGAALYVLGLIAYQLTLTYWTAAFPALARNLPVMKEARERVEEGSLSRREFAKQDEKERSRLSNVAFYVQSVGEVVILAVIVGIMFALHVNDGVEQNNWGLSVLIAFATACWIALSLPWFALEKTRPGLKVPVGMNLVSVGFWQLYEAMTKIWHLKQSLIYLVGYFLLGDSLNTTVTVIGTLQNQVVSYDTLTLTYLLIVGIVAQAVGIGLFWLVQKKFDLSAKTMFNTVMVGILLLDGWGMIGNWTDKFGFHNVWEIWLYQAFYGLFVCPWYSYSQILISSVTPPGHEFLFFSLFSIIGKTSSFIGPLVSSAIIDATPNQSGNSAPFYFLFALSLVSAAFIWFFLDLEKSAVEQQEFLEQEKVRILGLNE</sequence>
<feature type="transmembrane region" description="Helical" evidence="8">
    <location>
        <begin position="100"/>
        <end position="122"/>
    </location>
</feature>
<comment type="subcellular location">
    <subcellularLocation>
        <location evidence="1 8">Vacuole membrane</location>
        <topology evidence="1 8">Multi-pass membrane protein</topology>
    </subcellularLocation>
</comment>
<keyword evidence="4 8" id="KW-0812">Transmembrane</keyword>
<dbReference type="InterPro" id="IPR024671">
    <property type="entry name" value="Atg22-like"/>
</dbReference>
<evidence type="ECO:0000313" key="11">
    <source>
        <dbReference type="Proteomes" id="UP000182658"/>
    </source>
</evidence>
<feature type="transmembrane region" description="Helical" evidence="8">
    <location>
        <begin position="225"/>
        <end position="247"/>
    </location>
</feature>
<evidence type="ECO:0000256" key="5">
    <source>
        <dbReference type="ARBA" id="ARBA00022989"/>
    </source>
</evidence>
<dbReference type="InterPro" id="IPR050495">
    <property type="entry name" value="ATG22/LtaA_families"/>
</dbReference>
<feature type="transmembrane region" description="Helical" evidence="8">
    <location>
        <begin position="134"/>
        <end position="153"/>
    </location>
</feature>
<organism evidence="10 11">
    <name type="scientific">Coniochaeta ligniaria NRRL 30616</name>
    <dbReference type="NCBI Taxonomy" id="1408157"/>
    <lineage>
        <taxon>Eukaryota</taxon>
        <taxon>Fungi</taxon>
        <taxon>Dikarya</taxon>
        <taxon>Ascomycota</taxon>
        <taxon>Pezizomycotina</taxon>
        <taxon>Sordariomycetes</taxon>
        <taxon>Sordariomycetidae</taxon>
        <taxon>Coniochaetales</taxon>
        <taxon>Coniochaetaceae</taxon>
        <taxon>Coniochaeta</taxon>
    </lineage>
</organism>
<feature type="compositionally biased region" description="Basic and acidic residues" evidence="9">
    <location>
        <begin position="13"/>
        <end position="23"/>
    </location>
</feature>
<feature type="transmembrane region" description="Helical" evidence="8">
    <location>
        <begin position="487"/>
        <end position="506"/>
    </location>
</feature>
<feature type="transmembrane region" description="Helical" evidence="8">
    <location>
        <begin position="418"/>
        <end position="438"/>
    </location>
</feature>
<evidence type="ECO:0000256" key="1">
    <source>
        <dbReference type="ARBA" id="ARBA00004128"/>
    </source>
</evidence>
<gene>
    <name evidence="10" type="ORF">CONLIGDRAFT_482566</name>
</gene>
<dbReference type="GO" id="GO:0006865">
    <property type="term" value="P:amino acid transport"/>
    <property type="evidence" value="ECO:0007669"/>
    <property type="project" value="UniProtKB-KW"/>
</dbReference>
<comment type="function">
    <text evidence="8">Vacuolar effluxer which mediate the efflux of amino acids resulting from autophagic degradation. The release of autophagic amino acids allows the maintenance of protein synthesis and viability during nitrogen starvation.</text>
</comment>
<evidence type="ECO:0000256" key="9">
    <source>
        <dbReference type="SAM" id="MobiDB-lite"/>
    </source>
</evidence>
<keyword evidence="8" id="KW-0029">Amino-acid transport</keyword>
<dbReference type="Pfam" id="PF11700">
    <property type="entry name" value="ATG22"/>
    <property type="match status" value="1"/>
</dbReference>
<keyword evidence="7 8" id="KW-0472">Membrane</keyword>
<dbReference type="GO" id="GO:0005774">
    <property type="term" value="C:vacuolar membrane"/>
    <property type="evidence" value="ECO:0007669"/>
    <property type="project" value="UniProtKB-SubCell"/>
</dbReference>
<keyword evidence="3 8" id="KW-0813">Transport</keyword>
<dbReference type="PANTHER" id="PTHR23519">
    <property type="entry name" value="AUTOPHAGY-RELATED PROTEIN 22"/>
    <property type="match status" value="1"/>
</dbReference>
<dbReference type="PANTHER" id="PTHR23519:SF5">
    <property type="entry name" value="AUTOPHAGY-RELATED PROTEIN"/>
    <property type="match status" value="1"/>
</dbReference>
<dbReference type="STRING" id="1408157.A0A1J7IG41"/>
<reference evidence="10 11" key="1">
    <citation type="submission" date="2016-10" db="EMBL/GenBank/DDBJ databases">
        <title>Draft genome sequence of Coniochaeta ligniaria NRRL30616, a lignocellulolytic fungus for bioabatement of inhibitors in plant biomass hydrolysates.</title>
        <authorList>
            <consortium name="DOE Joint Genome Institute"/>
            <person name="Jimenez D.J."/>
            <person name="Hector R.E."/>
            <person name="Riley R."/>
            <person name="Sun H."/>
            <person name="Grigoriev I.V."/>
            <person name="Van Elsas J.D."/>
            <person name="Nichols N.N."/>
        </authorList>
    </citation>
    <scope>NUCLEOTIDE SEQUENCE [LARGE SCALE GENOMIC DNA]</scope>
    <source>
        <strain evidence="10 11">NRRL 30616</strain>
    </source>
</reference>
<dbReference type="AlphaFoldDB" id="A0A1J7IG41"/>
<feature type="transmembrane region" description="Helical" evidence="8">
    <location>
        <begin position="319"/>
        <end position="342"/>
    </location>
</feature>
<dbReference type="InParanoid" id="A0A1J7IG41"/>
<evidence type="ECO:0000256" key="7">
    <source>
        <dbReference type="ARBA" id="ARBA00023136"/>
    </source>
</evidence>
<evidence type="ECO:0000256" key="6">
    <source>
        <dbReference type="ARBA" id="ARBA00023006"/>
    </source>
</evidence>
<dbReference type="OrthoDB" id="42657at2759"/>
<feature type="transmembrane region" description="Helical" evidence="8">
    <location>
        <begin position="354"/>
        <end position="375"/>
    </location>
</feature>
<protein>
    <recommendedName>
        <fullName evidence="8">Autophagy-related protein</fullName>
    </recommendedName>
</protein>
<dbReference type="SUPFAM" id="SSF103473">
    <property type="entry name" value="MFS general substrate transporter"/>
    <property type="match status" value="1"/>
</dbReference>
<proteinExistence type="inferred from homology"/>
<feature type="transmembrane region" description="Helical" evidence="8">
    <location>
        <begin position="450"/>
        <end position="475"/>
    </location>
</feature>
<dbReference type="Proteomes" id="UP000182658">
    <property type="component" value="Unassembled WGS sequence"/>
</dbReference>
<accession>A0A1J7IG41</accession>
<feature type="transmembrane region" description="Helical" evidence="8">
    <location>
        <begin position="387"/>
        <end position="406"/>
    </location>
</feature>
<keyword evidence="11" id="KW-1185">Reference proteome</keyword>